<protein>
    <recommendedName>
        <fullName evidence="1">SnoaL-like domain-containing protein</fullName>
    </recommendedName>
</protein>
<comment type="caution">
    <text evidence="2">The sequence shown here is derived from an EMBL/GenBank/DDBJ whole genome shotgun (WGS) entry which is preliminary data.</text>
</comment>
<dbReference type="Pfam" id="PF26528">
    <property type="entry name" value="SnoaL_6"/>
    <property type="match status" value="1"/>
</dbReference>
<evidence type="ECO:0000313" key="3">
    <source>
        <dbReference type="Proteomes" id="UP001172102"/>
    </source>
</evidence>
<gene>
    <name evidence="2" type="ORF">B0H67DRAFT_649302</name>
</gene>
<evidence type="ECO:0000259" key="1">
    <source>
        <dbReference type="Pfam" id="PF26528"/>
    </source>
</evidence>
<dbReference type="EMBL" id="JAUKUA010000007">
    <property type="protein sequence ID" value="KAK0704905.1"/>
    <property type="molecule type" value="Genomic_DNA"/>
</dbReference>
<feature type="domain" description="SnoaL-like" evidence="1">
    <location>
        <begin position="3"/>
        <end position="164"/>
    </location>
</feature>
<dbReference type="Proteomes" id="UP001172102">
    <property type="component" value="Unassembled WGS sequence"/>
</dbReference>
<dbReference type="InterPro" id="IPR058931">
    <property type="entry name" value="SnoaL_6"/>
</dbReference>
<reference evidence="2" key="1">
    <citation type="submission" date="2023-06" db="EMBL/GenBank/DDBJ databases">
        <title>Genome-scale phylogeny and comparative genomics of the fungal order Sordariales.</title>
        <authorList>
            <consortium name="Lawrence Berkeley National Laboratory"/>
            <person name="Hensen N."/>
            <person name="Bonometti L."/>
            <person name="Westerberg I."/>
            <person name="Brannstrom I.O."/>
            <person name="Guillou S."/>
            <person name="Cros-Aarteil S."/>
            <person name="Calhoun S."/>
            <person name="Haridas S."/>
            <person name="Kuo A."/>
            <person name="Mondo S."/>
            <person name="Pangilinan J."/>
            <person name="Riley R."/>
            <person name="Labutti K."/>
            <person name="Andreopoulos B."/>
            <person name="Lipzen A."/>
            <person name="Chen C."/>
            <person name="Yanf M."/>
            <person name="Daum C."/>
            <person name="Ng V."/>
            <person name="Clum A."/>
            <person name="Steindorff A."/>
            <person name="Ohm R."/>
            <person name="Martin F."/>
            <person name="Silar P."/>
            <person name="Natvig D."/>
            <person name="Lalanne C."/>
            <person name="Gautier V."/>
            <person name="Ament-Velasquez S.L."/>
            <person name="Kruys A."/>
            <person name="Hutchinson M.I."/>
            <person name="Powell A.J."/>
            <person name="Barry K."/>
            <person name="Miller A.N."/>
            <person name="Grigoriev I.V."/>
            <person name="Debuchy R."/>
            <person name="Gladieux P."/>
            <person name="Thoren M.H."/>
            <person name="Johannesson H."/>
        </authorList>
    </citation>
    <scope>NUCLEOTIDE SEQUENCE</scope>
    <source>
        <strain evidence="2">SMH4607-1</strain>
    </source>
</reference>
<organism evidence="2 3">
    <name type="scientific">Lasiosphaeris hirsuta</name>
    <dbReference type="NCBI Taxonomy" id="260670"/>
    <lineage>
        <taxon>Eukaryota</taxon>
        <taxon>Fungi</taxon>
        <taxon>Dikarya</taxon>
        <taxon>Ascomycota</taxon>
        <taxon>Pezizomycotina</taxon>
        <taxon>Sordariomycetes</taxon>
        <taxon>Sordariomycetidae</taxon>
        <taxon>Sordariales</taxon>
        <taxon>Lasiosphaeriaceae</taxon>
        <taxon>Lasiosphaeris</taxon>
    </lineage>
</organism>
<sequence>MAPTTTEITDHLKAQYAAYRKTTDIDAKGLFYASDIIQICGPLPSYWATDAATIVRYVREALEGQEESDVNVKGEMDGCTIRPLTEDEFFFESDEVTAPTEFTAAQLKQRAEAEGWVGMRVDLWVSADKDGMLVKVKYWWKKQGDEWIQALHDIMYMGPRDGTEGTDGEILS</sequence>
<keyword evidence="3" id="KW-1185">Reference proteome</keyword>
<accession>A0AA39ZWM0</accession>
<name>A0AA39ZWM0_9PEZI</name>
<evidence type="ECO:0000313" key="2">
    <source>
        <dbReference type="EMBL" id="KAK0704905.1"/>
    </source>
</evidence>
<proteinExistence type="predicted"/>
<dbReference type="AlphaFoldDB" id="A0AA39ZWM0"/>